<evidence type="ECO:0000313" key="2">
    <source>
        <dbReference type="EMBL" id="CAE0458923.1"/>
    </source>
</evidence>
<feature type="transmembrane region" description="Helical" evidence="1">
    <location>
        <begin position="44"/>
        <end position="77"/>
    </location>
</feature>
<name>A0A7S3PXH7_9STRA</name>
<keyword evidence="1" id="KW-0812">Transmembrane</keyword>
<dbReference type="EMBL" id="HBIO01005337">
    <property type="protein sequence ID" value="CAE0458923.1"/>
    <property type="molecule type" value="Transcribed_RNA"/>
</dbReference>
<reference evidence="2" key="1">
    <citation type="submission" date="2021-01" db="EMBL/GenBank/DDBJ databases">
        <authorList>
            <person name="Corre E."/>
            <person name="Pelletier E."/>
            <person name="Niang G."/>
            <person name="Scheremetjew M."/>
            <person name="Finn R."/>
            <person name="Kale V."/>
            <person name="Holt S."/>
            <person name="Cochrane G."/>
            <person name="Meng A."/>
            <person name="Brown T."/>
            <person name="Cohen L."/>
        </authorList>
    </citation>
    <scope>NUCLEOTIDE SEQUENCE</scope>
    <source>
        <strain evidence="2">MM31A-1</strain>
    </source>
</reference>
<proteinExistence type="predicted"/>
<accession>A0A7S3PXH7</accession>
<organism evidence="2">
    <name type="scientific">Chaetoceros debilis</name>
    <dbReference type="NCBI Taxonomy" id="122233"/>
    <lineage>
        <taxon>Eukaryota</taxon>
        <taxon>Sar</taxon>
        <taxon>Stramenopiles</taxon>
        <taxon>Ochrophyta</taxon>
        <taxon>Bacillariophyta</taxon>
        <taxon>Coscinodiscophyceae</taxon>
        <taxon>Chaetocerotophycidae</taxon>
        <taxon>Chaetocerotales</taxon>
        <taxon>Chaetocerotaceae</taxon>
        <taxon>Chaetoceros</taxon>
    </lineage>
</organism>
<keyword evidence="1" id="KW-0472">Membrane</keyword>
<sequence>MPNPQPSAPSIYEPEFAVQAYAVDTAQSSSNRGGYSTHKVRDSVIGGAAVAGGVVGLLIAGHVFALVGAVGACVLATQNNMAGGTSIYNYSSFIPTFLYGMAG</sequence>
<evidence type="ECO:0000256" key="1">
    <source>
        <dbReference type="SAM" id="Phobius"/>
    </source>
</evidence>
<gene>
    <name evidence="2" type="ORF">CDEB00056_LOCUS3764</name>
</gene>
<dbReference type="AlphaFoldDB" id="A0A7S3PXH7"/>
<protein>
    <submittedName>
        <fullName evidence="2">Uncharacterized protein</fullName>
    </submittedName>
</protein>
<keyword evidence="1" id="KW-1133">Transmembrane helix</keyword>